<comment type="function">
    <text evidence="9">As part of the heterotrimeric replication protein A complex (RPA/RP-A), binds and stabilizes single-stranded DNA intermediates, that form during DNA replication or upon DNA stress. It prevents their reannealing and in parallel, recruits and activates different proteins and complexes involved in DNA metabolism. Thereby, it plays an essential role both in DNA replication and the cellular response to DNA damage.</text>
</comment>
<dbReference type="InterPro" id="IPR012340">
    <property type="entry name" value="NA-bd_OB-fold"/>
</dbReference>
<evidence type="ECO:0000259" key="12">
    <source>
        <dbReference type="Pfam" id="PF04057"/>
    </source>
</evidence>
<dbReference type="FunFam" id="2.40.50.140:FF:000117">
    <property type="entry name" value="Replication protein A subunit"/>
    <property type="match status" value="1"/>
</dbReference>
<dbReference type="SUPFAM" id="SSF50249">
    <property type="entry name" value="Nucleic acid-binding proteins"/>
    <property type="match status" value="5"/>
</dbReference>
<comment type="subcellular location">
    <subcellularLocation>
        <location evidence="1 9">Nucleus</location>
    </subcellularLocation>
</comment>
<dbReference type="FunFam" id="2.40.50.140:FF:000064">
    <property type="entry name" value="Replication protein A subunit"/>
    <property type="match status" value="1"/>
</dbReference>
<protein>
    <recommendedName>
        <fullName evidence="9">Replication protein A subunit</fullName>
    </recommendedName>
</protein>
<dbReference type="InterPro" id="IPR031657">
    <property type="entry name" value="REPA_OB_2"/>
</dbReference>
<evidence type="ECO:0000259" key="14">
    <source>
        <dbReference type="Pfam" id="PF16900"/>
    </source>
</evidence>
<comment type="similarity">
    <text evidence="2 9">Belongs to the replication factor A protein 1 family.</text>
</comment>
<feature type="compositionally biased region" description="Polar residues" evidence="10">
    <location>
        <begin position="124"/>
        <end position="145"/>
    </location>
</feature>
<accession>A0A1A9VAH6</accession>
<evidence type="ECO:0000313" key="16">
    <source>
        <dbReference type="Proteomes" id="UP000078200"/>
    </source>
</evidence>
<reference evidence="15" key="1">
    <citation type="submission" date="2020-05" db="UniProtKB">
        <authorList>
            <consortium name="EnsemblMetazoa"/>
        </authorList>
    </citation>
    <scope>IDENTIFICATION</scope>
    <source>
        <strain evidence="15">TTRI</strain>
    </source>
</reference>
<dbReference type="InterPro" id="IPR007199">
    <property type="entry name" value="Rep_factor-A_N"/>
</dbReference>
<dbReference type="FunFam" id="2.40.50.140:FF:000041">
    <property type="entry name" value="Replication protein A subunit"/>
    <property type="match status" value="1"/>
</dbReference>
<evidence type="ECO:0000256" key="10">
    <source>
        <dbReference type="SAM" id="MobiDB-lite"/>
    </source>
</evidence>
<dbReference type="Pfam" id="PF04057">
    <property type="entry name" value="Rep-A_N"/>
    <property type="match status" value="1"/>
</dbReference>
<evidence type="ECO:0000256" key="1">
    <source>
        <dbReference type="ARBA" id="ARBA00004123"/>
    </source>
</evidence>
<feature type="domain" description="Replication factor-A protein 1 N-terminal" evidence="12">
    <location>
        <begin position="7"/>
        <end position="106"/>
    </location>
</feature>
<dbReference type="InterPro" id="IPR013955">
    <property type="entry name" value="Rep_factor-A_C"/>
</dbReference>
<dbReference type="InterPro" id="IPR004365">
    <property type="entry name" value="NA-bd_OB_tRNA"/>
</dbReference>
<dbReference type="EnsemblMetazoa" id="GAUT031015-RA">
    <property type="protein sequence ID" value="GAUT031015-PA"/>
    <property type="gene ID" value="GAUT031015"/>
</dbReference>
<dbReference type="STRING" id="7395.A0A1A9VAH6"/>
<evidence type="ECO:0000256" key="2">
    <source>
        <dbReference type="ARBA" id="ARBA00005690"/>
    </source>
</evidence>
<feature type="domain" description="Replication factor A C-terminal" evidence="13">
    <location>
        <begin position="449"/>
        <end position="507"/>
    </location>
</feature>
<feature type="compositionally biased region" description="Polar residues" evidence="10">
    <location>
        <begin position="154"/>
        <end position="168"/>
    </location>
</feature>
<dbReference type="InterPro" id="IPR047192">
    <property type="entry name" value="Euk_RPA1_DBD_C"/>
</dbReference>
<dbReference type="VEuPathDB" id="VectorBase:GAUT031015"/>
<evidence type="ECO:0000256" key="3">
    <source>
        <dbReference type="ARBA" id="ARBA00022705"/>
    </source>
</evidence>
<dbReference type="Proteomes" id="UP000078200">
    <property type="component" value="Unassembled WGS sequence"/>
</dbReference>
<dbReference type="Pfam" id="PF01336">
    <property type="entry name" value="tRNA_anti-codon"/>
    <property type="match status" value="1"/>
</dbReference>
<evidence type="ECO:0000256" key="7">
    <source>
        <dbReference type="ARBA" id="ARBA00023125"/>
    </source>
</evidence>
<evidence type="ECO:0000256" key="6">
    <source>
        <dbReference type="ARBA" id="ARBA00022833"/>
    </source>
</evidence>
<sequence length="634" mass="70611">MPDITPLSEGVIPRIMNGEEIEAPILQILGVKKILTGESERIRILISDGQYFNSYAMLSTHLNFLCEEKQLKENTIIRVDKYITSIVSKNDAGKRVFIVMGLTVLHPGDEVQKIGEPVNLSDAPASSAQKAAPTATSLPSTSNIKSKPAKENKSFSNGNSKNVNLDQSMNSGLTSPIASLSPYHNKWVIKARVTAKSAIRSWSNARGEGKLFNMDLMDESGEIRATAFREQCDKFYDIIQVDQVYFISKCQLKPANKQFSTLKNDFEMTFTNETVIQLCEEDATGIPEIKYDLVPISQVANMEPKAAVDVVGVCKEVGELQIFTSRTTNKEFKKRDLVLIDTSDAAVTLTIWGEDAVNFDGHVQPVILVKGARINEFNGGKSLSLGNGSNMKINPDIPEGHKLRGWFDNGGGENIKSSVSARTGAIGGSAEWRTFLEARNLGTGDKPDYFQTKGVVYLIKSQNAFYKACPQPECNKKVIDENNGHYRCEKCNAVFPNFKFRLLINVSSIRCLIFQFGFGFDFATIHKWVSLQMNIGDWTSNRWVTVFSDLAEQLLGRSAQEIGETMENNPTEAEEIFASINFLSYIFKIRSKVETFGDTTRNKLTVQSATPVNYREYNKHLISTIKELTGINKI</sequence>
<feature type="region of interest" description="Disordered" evidence="10">
    <location>
        <begin position="120"/>
        <end position="168"/>
    </location>
</feature>
<keyword evidence="5 9" id="KW-0863">Zinc-finger</keyword>
<evidence type="ECO:0000256" key="9">
    <source>
        <dbReference type="RuleBase" id="RU364130"/>
    </source>
</evidence>
<evidence type="ECO:0000313" key="15">
    <source>
        <dbReference type="EnsemblMetazoa" id="GAUT031015-PA"/>
    </source>
</evidence>
<keyword evidence="16" id="KW-1185">Reference proteome</keyword>
<dbReference type="Gene3D" id="2.40.50.140">
    <property type="entry name" value="Nucleic acid-binding proteins"/>
    <property type="match status" value="4"/>
</dbReference>
<dbReference type="CDD" id="cd04475">
    <property type="entry name" value="RPA1_DBD_B"/>
    <property type="match status" value="1"/>
</dbReference>
<dbReference type="Pfam" id="PF16900">
    <property type="entry name" value="REPA_OB_2"/>
    <property type="match status" value="1"/>
</dbReference>
<dbReference type="Pfam" id="PF08646">
    <property type="entry name" value="Rep_fac-A_C"/>
    <property type="match status" value="2"/>
</dbReference>
<dbReference type="CDD" id="cd04477">
    <property type="entry name" value="RPA1N"/>
    <property type="match status" value="1"/>
</dbReference>
<organism evidence="15 16">
    <name type="scientific">Glossina austeni</name>
    <name type="common">Savannah tsetse fly</name>
    <dbReference type="NCBI Taxonomy" id="7395"/>
    <lineage>
        <taxon>Eukaryota</taxon>
        <taxon>Metazoa</taxon>
        <taxon>Ecdysozoa</taxon>
        <taxon>Arthropoda</taxon>
        <taxon>Hexapoda</taxon>
        <taxon>Insecta</taxon>
        <taxon>Pterygota</taxon>
        <taxon>Neoptera</taxon>
        <taxon>Endopterygota</taxon>
        <taxon>Diptera</taxon>
        <taxon>Brachycera</taxon>
        <taxon>Muscomorpha</taxon>
        <taxon>Hippoboscoidea</taxon>
        <taxon>Glossinidae</taxon>
        <taxon>Glossina</taxon>
    </lineage>
</organism>
<keyword evidence="8 9" id="KW-0539">Nucleus</keyword>
<dbReference type="GO" id="GO:0003677">
    <property type="term" value="F:DNA binding"/>
    <property type="evidence" value="ECO:0007669"/>
    <property type="project" value="UniProtKB-KW"/>
</dbReference>
<dbReference type="CDD" id="cd04476">
    <property type="entry name" value="RPA1_DBD_C"/>
    <property type="match status" value="1"/>
</dbReference>
<evidence type="ECO:0000256" key="5">
    <source>
        <dbReference type="ARBA" id="ARBA00022771"/>
    </source>
</evidence>
<keyword evidence="7 9" id="KW-0238">DNA-binding</keyword>
<keyword evidence="6 9" id="KW-0862">Zinc</keyword>
<proteinExistence type="inferred from homology"/>
<dbReference type="PANTHER" id="PTHR47165">
    <property type="entry name" value="OS03G0429900 PROTEIN"/>
    <property type="match status" value="1"/>
</dbReference>
<dbReference type="AlphaFoldDB" id="A0A1A9VAH6"/>
<dbReference type="CDD" id="cd04474">
    <property type="entry name" value="RPA1_DBD_A"/>
    <property type="match status" value="1"/>
</dbReference>
<comment type="subunit">
    <text evidence="9">Component of the heterotrimeric canonical replication protein A complex (RPA).</text>
</comment>
<keyword evidence="4 9" id="KW-0479">Metal-binding</keyword>
<feature type="domain" description="Replication protein A OB" evidence="14">
    <location>
        <begin position="296"/>
        <end position="394"/>
    </location>
</feature>
<name>A0A1A9VAH6_GLOAU</name>
<evidence type="ECO:0000259" key="13">
    <source>
        <dbReference type="Pfam" id="PF08646"/>
    </source>
</evidence>
<dbReference type="GO" id="GO:0005634">
    <property type="term" value="C:nucleus"/>
    <property type="evidence" value="ECO:0007669"/>
    <property type="project" value="UniProtKB-SubCell"/>
</dbReference>
<dbReference type="NCBIfam" id="TIGR00617">
    <property type="entry name" value="rpa1"/>
    <property type="match status" value="1"/>
</dbReference>
<evidence type="ECO:0000256" key="4">
    <source>
        <dbReference type="ARBA" id="ARBA00022723"/>
    </source>
</evidence>
<evidence type="ECO:0000259" key="11">
    <source>
        <dbReference type="Pfam" id="PF01336"/>
    </source>
</evidence>
<feature type="domain" description="OB" evidence="11">
    <location>
        <begin position="187"/>
        <end position="268"/>
    </location>
</feature>
<dbReference type="GO" id="GO:0006281">
    <property type="term" value="P:DNA repair"/>
    <property type="evidence" value="ECO:0007669"/>
    <property type="project" value="InterPro"/>
</dbReference>
<dbReference type="GO" id="GO:0006310">
    <property type="term" value="P:DNA recombination"/>
    <property type="evidence" value="ECO:0007669"/>
    <property type="project" value="InterPro"/>
</dbReference>
<dbReference type="InterPro" id="IPR004591">
    <property type="entry name" value="Rfa1"/>
</dbReference>
<dbReference type="GO" id="GO:0008270">
    <property type="term" value="F:zinc ion binding"/>
    <property type="evidence" value="ECO:0007669"/>
    <property type="project" value="UniProtKB-KW"/>
</dbReference>
<keyword evidence="3 9" id="KW-0235">DNA replication</keyword>
<feature type="domain" description="Replication factor A C-terminal" evidence="13">
    <location>
        <begin position="530"/>
        <end position="621"/>
    </location>
</feature>
<dbReference type="GO" id="GO:0006260">
    <property type="term" value="P:DNA replication"/>
    <property type="evidence" value="ECO:0007669"/>
    <property type="project" value="UniProtKB-KW"/>
</dbReference>
<evidence type="ECO:0000256" key="8">
    <source>
        <dbReference type="ARBA" id="ARBA00023242"/>
    </source>
</evidence>
<dbReference type="PANTHER" id="PTHR47165:SF4">
    <property type="entry name" value="OS03G0429900 PROTEIN"/>
    <property type="match status" value="1"/>
</dbReference>